<dbReference type="Pfam" id="PF07690">
    <property type="entry name" value="MFS_1"/>
    <property type="match status" value="1"/>
</dbReference>
<name>A0A1E3QXE7_9ASCO</name>
<gene>
    <name evidence="8" type="ORF">BABINDRAFT_158945</name>
</gene>
<keyword evidence="2 6" id="KW-0812">Transmembrane</keyword>
<keyword evidence="3 6" id="KW-1133">Transmembrane helix</keyword>
<dbReference type="SUPFAM" id="SSF103473">
    <property type="entry name" value="MFS general substrate transporter"/>
    <property type="match status" value="1"/>
</dbReference>
<evidence type="ECO:0000313" key="9">
    <source>
        <dbReference type="Proteomes" id="UP000094336"/>
    </source>
</evidence>
<dbReference type="STRING" id="984486.A0A1E3QXE7"/>
<dbReference type="GO" id="GO:0140115">
    <property type="term" value="P:export across plasma membrane"/>
    <property type="evidence" value="ECO:0007669"/>
    <property type="project" value="UniProtKB-ARBA"/>
</dbReference>
<sequence length="617" mass="68062">MGTEHRDAVANTLHGSDLSTNPDETLNTKPHTGTTTPVHLDDRTSVNAFNPHETQTYPDSSPLERTMSEDLARAILCEARVSRNSISVRDTTSDEGVDAQTLKWDSPDDPQDPMNWPSWKKWLSTMTVAFICLCVTFGSSLYVGGIYDIEAKMKVSQELGLTGLTLYLVGLAFGPAIAAPLSEIFGRKIVYSVSLPVSMLFIVGIALSKNIESILILRFFTGFFASPAMAIAAGSISDVFPPEKMGTAMCFFCLAPFCGPVLGPVVGNFVGEHKSWNWTMWVNLMAFGILLPFVIILPETYRPILLKKRALKRGITLKKPEMSNAQFLKFMFKITMVRPLLMLFTDPIILSLSVYLSFVFAVLFGFFEAFPIIFRGVYRMELGVSGLPFLGVGIGILFGAVVFLCYDRYVFFPHNADGTVGRRDANGNIDFGTPEDKLIICKIGAISLPISLFWLAWTSRKSVHWMVPLAAGVPFGFGLIMIFFSVIVYLSMCFPPLSVASAMAANNFLRYLLASVFPLFTIQMYTNLGIGWATSTFGFISLAMVPVPWVLTKYGLSLRNSSKFGYAAAAREAALKAEAGKDISPTDSSETVREEQSQHGNDEHKSLHPSQDVYYQV</sequence>
<dbReference type="PANTHER" id="PTHR23502">
    <property type="entry name" value="MAJOR FACILITATOR SUPERFAMILY"/>
    <property type="match status" value="1"/>
</dbReference>
<feature type="transmembrane region" description="Helical" evidence="6">
    <location>
        <begin position="387"/>
        <end position="406"/>
    </location>
</feature>
<keyword evidence="4 6" id="KW-0472">Membrane</keyword>
<evidence type="ECO:0000256" key="6">
    <source>
        <dbReference type="SAM" id="Phobius"/>
    </source>
</evidence>
<dbReference type="CDD" id="cd17323">
    <property type="entry name" value="MFS_Tpo1_MDR_like"/>
    <property type="match status" value="1"/>
</dbReference>
<dbReference type="GO" id="GO:0042908">
    <property type="term" value="P:xenobiotic transport"/>
    <property type="evidence" value="ECO:0007669"/>
    <property type="project" value="UniProtKB-ARBA"/>
</dbReference>
<feature type="transmembrane region" description="Helical" evidence="6">
    <location>
        <begin position="164"/>
        <end position="182"/>
    </location>
</feature>
<dbReference type="InterPro" id="IPR020846">
    <property type="entry name" value="MFS_dom"/>
</dbReference>
<feature type="region of interest" description="Disordered" evidence="5">
    <location>
        <begin position="578"/>
        <end position="617"/>
    </location>
</feature>
<dbReference type="InterPro" id="IPR011701">
    <property type="entry name" value="MFS"/>
</dbReference>
<dbReference type="RefSeq" id="XP_018987654.1">
    <property type="nucleotide sequence ID" value="XM_019127369.1"/>
</dbReference>
<evidence type="ECO:0000313" key="8">
    <source>
        <dbReference type="EMBL" id="ODQ82326.1"/>
    </source>
</evidence>
<dbReference type="InterPro" id="IPR036259">
    <property type="entry name" value="MFS_trans_sf"/>
</dbReference>
<evidence type="ECO:0000256" key="1">
    <source>
        <dbReference type="ARBA" id="ARBA00004141"/>
    </source>
</evidence>
<dbReference type="AlphaFoldDB" id="A0A1E3QXE7"/>
<dbReference type="FunFam" id="1.20.1250.20:FF:000011">
    <property type="entry name" value="MFS multidrug transporter, putative"/>
    <property type="match status" value="1"/>
</dbReference>
<feature type="transmembrane region" description="Helical" evidence="6">
    <location>
        <begin position="122"/>
        <end position="144"/>
    </location>
</feature>
<dbReference type="PROSITE" id="PS00216">
    <property type="entry name" value="SUGAR_TRANSPORT_1"/>
    <property type="match status" value="1"/>
</dbReference>
<evidence type="ECO:0000256" key="5">
    <source>
        <dbReference type="SAM" id="MobiDB-lite"/>
    </source>
</evidence>
<feature type="transmembrane region" description="Helical" evidence="6">
    <location>
        <begin position="439"/>
        <end position="457"/>
    </location>
</feature>
<feature type="transmembrane region" description="Helical" evidence="6">
    <location>
        <begin position="189"/>
        <end position="208"/>
    </location>
</feature>
<protein>
    <recommendedName>
        <fullName evidence="7">Major facilitator superfamily (MFS) profile domain-containing protein</fullName>
    </recommendedName>
</protein>
<feature type="transmembrane region" description="Helical" evidence="6">
    <location>
        <begin position="469"/>
        <end position="496"/>
    </location>
</feature>
<evidence type="ECO:0000256" key="4">
    <source>
        <dbReference type="ARBA" id="ARBA00023136"/>
    </source>
</evidence>
<dbReference type="OrthoDB" id="3936150at2759"/>
<feature type="transmembrane region" description="Helical" evidence="6">
    <location>
        <begin position="508"/>
        <end position="526"/>
    </location>
</feature>
<dbReference type="PANTHER" id="PTHR23502:SF38">
    <property type="entry name" value="POLYAMINE TRANSPORTER 4"/>
    <property type="match status" value="1"/>
</dbReference>
<dbReference type="GO" id="GO:0015606">
    <property type="term" value="F:spermidine transmembrane transporter activity"/>
    <property type="evidence" value="ECO:0007669"/>
    <property type="project" value="EnsemblFungi"/>
</dbReference>
<dbReference type="Proteomes" id="UP000094336">
    <property type="component" value="Unassembled WGS sequence"/>
</dbReference>
<accession>A0A1E3QXE7</accession>
<feature type="transmembrane region" description="Helical" evidence="6">
    <location>
        <begin position="248"/>
        <end position="266"/>
    </location>
</feature>
<dbReference type="GO" id="GO:0000329">
    <property type="term" value="C:fungal-type vacuole membrane"/>
    <property type="evidence" value="ECO:0007669"/>
    <property type="project" value="EnsemblFungi"/>
</dbReference>
<dbReference type="PROSITE" id="PS50850">
    <property type="entry name" value="MFS"/>
    <property type="match status" value="1"/>
</dbReference>
<feature type="transmembrane region" description="Helical" evidence="6">
    <location>
        <begin position="278"/>
        <end position="298"/>
    </location>
</feature>
<dbReference type="EMBL" id="KV454426">
    <property type="protein sequence ID" value="ODQ82326.1"/>
    <property type="molecule type" value="Genomic_DNA"/>
</dbReference>
<feature type="domain" description="Major facilitator superfamily (MFS) profile" evidence="7">
    <location>
        <begin position="124"/>
        <end position="561"/>
    </location>
</feature>
<evidence type="ECO:0000256" key="2">
    <source>
        <dbReference type="ARBA" id="ARBA00022692"/>
    </source>
</evidence>
<feature type="transmembrane region" description="Helical" evidence="6">
    <location>
        <begin position="214"/>
        <end position="236"/>
    </location>
</feature>
<feature type="transmembrane region" description="Helical" evidence="6">
    <location>
        <begin position="340"/>
        <end position="367"/>
    </location>
</feature>
<feature type="compositionally biased region" description="Polar residues" evidence="5">
    <location>
        <begin position="13"/>
        <end position="37"/>
    </location>
</feature>
<organism evidence="8 9">
    <name type="scientific">Babjeviella inositovora NRRL Y-12698</name>
    <dbReference type="NCBI Taxonomy" id="984486"/>
    <lineage>
        <taxon>Eukaryota</taxon>
        <taxon>Fungi</taxon>
        <taxon>Dikarya</taxon>
        <taxon>Ascomycota</taxon>
        <taxon>Saccharomycotina</taxon>
        <taxon>Pichiomycetes</taxon>
        <taxon>Serinales incertae sedis</taxon>
        <taxon>Babjeviella</taxon>
    </lineage>
</organism>
<dbReference type="Gene3D" id="1.20.1250.20">
    <property type="entry name" value="MFS general substrate transporter like domains"/>
    <property type="match status" value="1"/>
</dbReference>
<feature type="region of interest" description="Disordered" evidence="5">
    <location>
        <begin position="90"/>
        <end position="110"/>
    </location>
</feature>
<evidence type="ECO:0000256" key="3">
    <source>
        <dbReference type="ARBA" id="ARBA00022989"/>
    </source>
</evidence>
<keyword evidence="9" id="KW-1185">Reference proteome</keyword>
<feature type="transmembrane region" description="Helical" evidence="6">
    <location>
        <begin position="532"/>
        <end position="551"/>
    </location>
</feature>
<proteinExistence type="predicted"/>
<dbReference type="GO" id="GO:0005886">
    <property type="term" value="C:plasma membrane"/>
    <property type="evidence" value="ECO:0007669"/>
    <property type="project" value="EnsemblFungi"/>
</dbReference>
<dbReference type="GeneID" id="30145222"/>
<feature type="compositionally biased region" description="Polar residues" evidence="5">
    <location>
        <begin position="45"/>
        <end position="59"/>
    </location>
</feature>
<evidence type="ECO:0000259" key="7">
    <source>
        <dbReference type="PROSITE" id="PS50850"/>
    </source>
</evidence>
<dbReference type="InterPro" id="IPR005829">
    <property type="entry name" value="Sugar_transporter_CS"/>
</dbReference>
<feature type="compositionally biased region" description="Basic and acidic residues" evidence="5">
    <location>
        <begin position="590"/>
        <end position="606"/>
    </location>
</feature>
<comment type="subcellular location">
    <subcellularLocation>
        <location evidence="1">Membrane</location>
        <topology evidence="1">Multi-pass membrane protein</topology>
    </subcellularLocation>
</comment>
<reference evidence="9" key="1">
    <citation type="submission" date="2016-05" db="EMBL/GenBank/DDBJ databases">
        <title>Comparative genomics of biotechnologically important yeasts.</title>
        <authorList>
            <consortium name="DOE Joint Genome Institute"/>
            <person name="Riley R."/>
            <person name="Haridas S."/>
            <person name="Wolfe K.H."/>
            <person name="Lopes M.R."/>
            <person name="Hittinger C.T."/>
            <person name="Goker M."/>
            <person name="Salamov A."/>
            <person name="Wisecaver J."/>
            <person name="Long T.M."/>
            <person name="Aerts A.L."/>
            <person name="Barry K."/>
            <person name="Choi C."/>
            <person name="Clum A."/>
            <person name="Coughlan A.Y."/>
            <person name="Deshpande S."/>
            <person name="Douglass A.P."/>
            <person name="Hanson S.J."/>
            <person name="Klenk H.-P."/>
            <person name="Labutti K."/>
            <person name="Lapidus A."/>
            <person name="Lindquist E."/>
            <person name="Lipzen A."/>
            <person name="Meier-Kolthoff J.P."/>
            <person name="Ohm R.A."/>
            <person name="Otillar R.P."/>
            <person name="Pangilinan J."/>
            <person name="Peng Y."/>
            <person name="Rokas A."/>
            <person name="Rosa C.A."/>
            <person name="Scheuner C."/>
            <person name="Sibirny A.A."/>
            <person name="Slot J.C."/>
            <person name="Stielow J.B."/>
            <person name="Sun H."/>
            <person name="Kurtzman C.P."/>
            <person name="Blackwell M."/>
            <person name="Grigoriev I.V."/>
            <person name="Jeffries T.W."/>
        </authorList>
    </citation>
    <scope>NUCLEOTIDE SEQUENCE [LARGE SCALE GENOMIC DNA]</scope>
    <source>
        <strain evidence="9">NRRL Y-12698</strain>
    </source>
</reference>
<feature type="region of interest" description="Disordered" evidence="5">
    <location>
        <begin position="1"/>
        <end position="63"/>
    </location>
</feature>
<dbReference type="GO" id="GO:0000297">
    <property type="term" value="F:spermine transmembrane transporter activity"/>
    <property type="evidence" value="ECO:0007669"/>
    <property type="project" value="EnsemblFungi"/>
</dbReference>